<organism evidence="2 3">
    <name type="scientific">Candidatus Kerfeldbacteria bacterium RIFOXYB2_FULL_38_14</name>
    <dbReference type="NCBI Taxonomy" id="1798547"/>
    <lineage>
        <taxon>Bacteria</taxon>
        <taxon>Candidatus Kerfeldiibacteriota</taxon>
    </lineage>
</organism>
<reference evidence="2 3" key="1">
    <citation type="journal article" date="2016" name="Nat. Commun.">
        <title>Thousands of microbial genomes shed light on interconnected biogeochemical processes in an aquifer system.</title>
        <authorList>
            <person name="Anantharaman K."/>
            <person name="Brown C.T."/>
            <person name="Hug L.A."/>
            <person name="Sharon I."/>
            <person name="Castelle C.J."/>
            <person name="Probst A.J."/>
            <person name="Thomas B.C."/>
            <person name="Singh A."/>
            <person name="Wilkins M.J."/>
            <person name="Karaoz U."/>
            <person name="Brodie E.L."/>
            <person name="Williams K.H."/>
            <person name="Hubbard S.S."/>
            <person name="Banfield J.F."/>
        </authorList>
    </citation>
    <scope>NUCLEOTIDE SEQUENCE [LARGE SCALE GENOMIC DNA]</scope>
</reference>
<protein>
    <submittedName>
        <fullName evidence="2">Uncharacterized protein</fullName>
    </submittedName>
</protein>
<gene>
    <name evidence="2" type="ORF">A2319_00750</name>
</gene>
<dbReference type="EMBL" id="MHKI01000028">
    <property type="protein sequence ID" value="OGY85756.1"/>
    <property type="molecule type" value="Genomic_DNA"/>
</dbReference>
<name>A0A1G2BAL2_9BACT</name>
<sequence>MKFTFKKSLIIFLLSLIIFWPLHSVLAGIGVSPSQLTQDKALPNLQYLQTFTVSRSNSEQELNLQIQVVGTASAFLTIKDNALLTVPAKQEEAVLQVLVNIPASTLTGEYQGEINILPVVNQGAVNDLNQQFSVAVTELQINIPVKIVVQQDNVTKYAVSDIMVNTTAEKKPVEIFYTVQNQGNQAVKPKMLNLKITDLSDKKEFFNEPVDLSILSVIAPFTNQVQTVLAPIDLPAGQYWADITIQDNDCNINESRKLSLEIKKSSNYSIPESIIDPDEKSSPLVLNLKVVLALILVLGALVGIILIIGRHHKS</sequence>
<evidence type="ECO:0000256" key="1">
    <source>
        <dbReference type="SAM" id="Phobius"/>
    </source>
</evidence>
<keyword evidence="1" id="KW-0812">Transmembrane</keyword>
<evidence type="ECO:0000313" key="3">
    <source>
        <dbReference type="Proteomes" id="UP000176420"/>
    </source>
</evidence>
<proteinExistence type="predicted"/>
<evidence type="ECO:0000313" key="2">
    <source>
        <dbReference type="EMBL" id="OGY85756.1"/>
    </source>
</evidence>
<dbReference type="Proteomes" id="UP000176420">
    <property type="component" value="Unassembled WGS sequence"/>
</dbReference>
<feature type="transmembrane region" description="Helical" evidence="1">
    <location>
        <begin position="290"/>
        <end position="309"/>
    </location>
</feature>
<comment type="caution">
    <text evidence="2">The sequence shown here is derived from an EMBL/GenBank/DDBJ whole genome shotgun (WGS) entry which is preliminary data.</text>
</comment>
<keyword evidence="1" id="KW-1133">Transmembrane helix</keyword>
<accession>A0A1G2BAL2</accession>
<keyword evidence="1" id="KW-0472">Membrane</keyword>
<dbReference type="AlphaFoldDB" id="A0A1G2BAL2"/>